<dbReference type="RefSeq" id="WP_145044314.1">
    <property type="nucleotide sequence ID" value="NZ_CP036266.1"/>
</dbReference>
<dbReference type="Proteomes" id="UP000320722">
    <property type="component" value="Chromosome"/>
</dbReference>
<evidence type="ECO:0000313" key="4">
    <source>
        <dbReference type="Proteomes" id="UP000320722"/>
    </source>
</evidence>
<evidence type="ECO:0000313" key="3">
    <source>
        <dbReference type="Proteomes" id="UP000320421"/>
    </source>
</evidence>
<reference evidence="3 4" key="1">
    <citation type="submission" date="2019-02" db="EMBL/GenBank/DDBJ databases">
        <title>Deep-cultivation of Planctomycetes and their phenomic and genomic characterization uncovers novel biology.</title>
        <authorList>
            <person name="Wiegand S."/>
            <person name="Jogler M."/>
            <person name="Boedeker C."/>
            <person name="Pinto D."/>
            <person name="Vollmers J."/>
            <person name="Rivas-Marin E."/>
            <person name="Kohn T."/>
            <person name="Peeters S.H."/>
            <person name="Heuer A."/>
            <person name="Rast P."/>
            <person name="Oberbeckmann S."/>
            <person name="Bunk B."/>
            <person name="Jeske O."/>
            <person name="Meyerdierks A."/>
            <person name="Storesund J.E."/>
            <person name="Kallscheuer N."/>
            <person name="Luecker S."/>
            <person name="Lage O.M."/>
            <person name="Pohl T."/>
            <person name="Merkel B.J."/>
            <person name="Hornburger P."/>
            <person name="Mueller R.-W."/>
            <person name="Bruemmer F."/>
            <person name="Labrenz M."/>
            <person name="Spormann A.M."/>
            <person name="Op den Camp H."/>
            <person name="Overmann J."/>
            <person name="Amann R."/>
            <person name="Jetten M.S.M."/>
            <person name="Mascher T."/>
            <person name="Medema M.H."/>
            <person name="Devos D.P."/>
            <person name="Kaster A.-K."/>
            <person name="Ovreas L."/>
            <person name="Rohde M."/>
            <person name="Galperin M.Y."/>
            <person name="Jogler C."/>
        </authorList>
    </citation>
    <scope>NUCLEOTIDE SEQUENCE [LARGE SCALE GENOMIC DNA]</scope>
    <source>
        <strain evidence="1 3">HG66A1</strain>
        <strain evidence="2 4">V6</strain>
    </source>
</reference>
<dbReference type="Proteomes" id="UP000320421">
    <property type="component" value="Chromosome"/>
</dbReference>
<evidence type="ECO:0000313" key="2">
    <source>
        <dbReference type="EMBL" id="QDU05789.1"/>
    </source>
</evidence>
<protein>
    <recommendedName>
        <fullName evidence="5">Lipoprotein</fullName>
    </recommendedName>
</protein>
<dbReference type="EMBL" id="CP036266">
    <property type="protein sequence ID" value="QDT23759.1"/>
    <property type="molecule type" value="Genomic_DNA"/>
</dbReference>
<dbReference type="EMBL" id="CP036347">
    <property type="protein sequence ID" value="QDU05789.1"/>
    <property type="molecule type" value="Genomic_DNA"/>
</dbReference>
<keyword evidence="3" id="KW-1185">Reference proteome</keyword>
<accession>A0A5A8BMU6</accession>
<organism evidence="1 3">
    <name type="scientific">Gimesia chilikensis</name>
    <dbReference type="NCBI Taxonomy" id="2605989"/>
    <lineage>
        <taxon>Bacteria</taxon>
        <taxon>Pseudomonadati</taxon>
        <taxon>Planctomycetota</taxon>
        <taxon>Planctomycetia</taxon>
        <taxon>Planctomycetales</taxon>
        <taxon>Planctomycetaceae</taxon>
        <taxon>Gimesia</taxon>
    </lineage>
</organism>
<gene>
    <name evidence="1" type="ORF">HG66A1_55830</name>
    <name evidence="2" type="ORF">V6x_55310</name>
</gene>
<dbReference type="PROSITE" id="PS51257">
    <property type="entry name" value="PROKAR_LIPOPROTEIN"/>
    <property type="match status" value="1"/>
</dbReference>
<evidence type="ECO:0008006" key="5">
    <source>
        <dbReference type="Google" id="ProtNLM"/>
    </source>
</evidence>
<dbReference type="OrthoDB" id="285474at2"/>
<accession>A0A517WKM6</accession>
<evidence type="ECO:0000313" key="1">
    <source>
        <dbReference type="EMBL" id="QDT23759.1"/>
    </source>
</evidence>
<name>A0A517PWL1_9PLAN</name>
<proteinExistence type="predicted"/>
<dbReference type="AlphaFoldDB" id="A0A517PWL1"/>
<accession>A0A517PWL1</accession>
<sequence length="99" mass="9926">MKRFGITMLGIALIALTTGCQCGRYGSCGSCNYGPSMAPVMPFGGGGCSTGNCGVGAPTYAPQGAYNTYDTYQSTAAAPVIQGSVPATASAPLDPLPMY</sequence>